<feature type="compositionally biased region" description="Basic and acidic residues" evidence="1">
    <location>
        <begin position="402"/>
        <end position="412"/>
    </location>
</feature>
<reference evidence="4" key="3">
    <citation type="submission" date="2025-04" db="UniProtKB">
        <authorList>
            <consortium name="RefSeq"/>
        </authorList>
    </citation>
    <scope>IDENTIFICATION</scope>
    <source>
        <strain evidence="4">CBS 304.34</strain>
    </source>
</reference>
<feature type="region of interest" description="Disordered" evidence="1">
    <location>
        <begin position="397"/>
        <end position="421"/>
    </location>
</feature>
<reference evidence="4" key="2">
    <citation type="submission" date="2020-04" db="EMBL/GenBank/DDBJ databases">
        <authorList>
            <consortium name="NCBI Genome Project"/>
        </authorList>
    </citation>
    <scope>NUCLEOTIDE SEQUENCE</scope>
    <source>
        <strain evidence="4">CBS 304.34</strain>
    </source>
</reference>
<feature type="compositionally biased region" description="Polar residues" evidence="1">
    <location>
        <begin position="112"/>
        <end position="150"/>
    </location>
</feature>
<proteinExistence type="predicted"/>
<feature type="compositionally biased region" description="Basic and acidic residues" evidence="1">
    <location>
        <begin position="1"/>
        <end position="15"/>
    </location>
</feature>
<dbReference type="GeneID" id="54469577"/>
<name>A0A6A6XZ03_9PEZI</name>
<feature type="compositionally biased region" description="Low complexity" evidence="1">
    <location>
        <begin position="16"/>
        <end position="27"/>
    </location>
</feature>
<evidence type="ECO:0000313" key="4">
    <source>
        <dbReference type="RefSeq" id="XP_033568604.1"/>
    </source>
</evidence>
<protein>
    <submittedName>
        <fullName evidence="2 4">Uncharacterized protein</fullName>
    </submittedName>
</protein>
<reference evidence="2 4" key="1">
    <citation type="journal article" date="2020" name="Stud. Mycol.">
        <title>101 Dothideomycetes genomes: a test case for predicting lifestyles and emergence of pathogens.</title>
        <authorList>
            <person name="Haridas S."/>
            <person name="Albert R."/>
            <person name="Binder M."/>
            <person name="Bloem J."/>
            <person name="Labutti K."/>
            <person name="Salamov A."/>
            <person name="Andreopoulos B."/>
            <person name="Baker S."/>
            <person name="Barry K."/>
            <person name="Bills G."/>
            <person name="Bluhm B."/>
            <person name="Cannon C."/>
            <person name="Castanera R."/>
            <person name="Culley D."/>
            <person name="Daum C."/>
            <person name="Ezra D."/>
            <person name="Gonzalez J."/>
            <person name="Henrissat B."/>
            <person name="Kuo A."/>
            <person name="Liang C."/>
            <person name="Lipzen A."/>
            <person name="Lutzoni F."/>
            <person name="Magnuson J."/>
            <person name="Mondo S."/>
            <person name="Nolan M."/>
            <person name="Ohm R."/>
            <person name="Pangilinan J."/>
            <person name="Park H.-J."/>
            <person name="Ramirez L."/>
            <person name="Alfaro M."/>
            <person name="Sun H."/>
            <person name="Tritt A."/>
            <person name="Yoshinaga Y."/>
            <person name="Zwiers L.-H."/>
            <person name="Turgeon B."/>
            <person name="Goodwin S."/>
            <person name="Spatafora J."/>
            <person name="Crous P."/>
            <person name="Grigoriev I."/>
        </authorList>
    </citation>
    <scope>NUCLEOTIDE SEQUENCE</scope>
    <source>
        <strain evidence="2 4">CBS 304.34</strain>
    </source>
</reference>
<dbReference type="OrthoDB" id="3687816at2759"/>
<feature type="region of interest" description="Disordered" evidence="1">
    <location>
        <begin position="462"/>
        <end position="487"/>
    </location>
</feature>
<feature type="compositionally biased region" description="Low complexity" evidence="1">
    <location>
        <begin position="92"/>
        <end position="103"/>
    </location>
</feature>
<organism evidence="2">
    <name type="scientific">Mytilinidion resinicola</name>
    <dbReference type="NCBI Taxonomy" id="574789"/>
    <lineage>
        <taxon>Eukaryota</taxon>
        <taxon>Fungi</taxon>
        <taxon>Dikarya</taxon>
        <taxon>Ascomycota</taxon>
        <taxon>Pezizomycotina</taxon>
        <taxon>Dothideomycetes</taxon>
        <taxon>Pleosporomycetidae</taxon>
        <taxon>Mytilinidiales</taxon>
        <taxon>Mytilinidiaceae</taxon>
        <taxon>Mytilinidion</taxon>
    </lineage>
</organism>
<dbReference type="RefSeq" id="XP_033568604.1">
    <property type="nucleotide sequence ID" value="XM_033728684.1"/>
</dbReference>
<sequence>MEPHSDLRGKMERPHLFSPPVSPLSFPRGDISSTESTQQSAADEASHRGGAAMIKRFLSSDAQSPKPSSPSSTHHNAAHGVQNPLHSPPPGTHTSQTSSPSHSRYSAAPRGPSSSQHSRTFSMLSSSSEPQQATTHGELSATQPPGSSFSHHVAYYGGHSIPPQSIILDTRLSNYPSLHTASTTPVRHSTVYNSGPGLTRTRDSIKNIADAANHISGDLWWKPPTPDPSMPATEDDVQAIARRFESSIWDVSEVLVPRNGKVDAFKPPKAIYSAADVWAVALFLVNQVGVLHGKGCFVQTFERTTQLKDEWLLFDERVAAMCRDLKGNKSLCESVMRNQNQVIKDLVNAPDSLWRRIVGNAESNKLKAETMRAGQGVLGKGKSRGRMKNGVMVMEEEGIVDGGKDEERRSERSVSAGESRSTALALTSLRVQRAREERTAETPSQILGFKWPSYTAPAFLQSDSVVPLKRKNSDGEAPRTSGKEHQG</sequence>
<feature type="compositionally biased region" description="Polar residues" evidence="1">
    <location>
        <begin position="31"/>
        <end position="41"/>
    </location>
</feature>
<dbReference type="Proteomes" id="UP000504636">
    <property type="component" value="Unplaced"/>
</dbReference>
<evidence type="ECO:0000256" key="1">
    <source>
        <dbReference type="SAM" id="MobiDB-lite"/>
    </source>
</evidence>
<dbReference type="EMBL" id="MU003728">
    <property type="protein sequence ID" value="KAF2801640.1"/>
    <property type="molecule type" value="Genomic_DNA"/>
</dbReference>
<feature type="region of interest" description="Disordered" evidence="1">
    <location>
        <begin position="1"/>
        <end position="155"/>
    </location>
</feature>
<keyword evidence="3" id="KW-1185">Reference proteome</keyword>
<evidence type="ECO:0000313" key="3">
    <source>
        <dbReference type="Proteomes" id="UP000504636"/>
    </source>
</evidence>
<feature type="compositionally biased region" description="Low complexity" evidence="1">
    <location>
        <begin position="59"/>
        <end position="72"/>
    </location>
</feature>
<accession>A0A6A6XZ03</accession>
<dbReference type="AlphaFoldDB" id="A0A6A6XZ03"/>
<feature type="compositionally biased region" description="Basic and acidic residues" evidence="1">
    <location>
        <begin position="471"/>
        <end position="487"/>
    </location>
</feature>
<gene>
    <name evidence="2 4" type="ORF">BDZ99DRAFT_577341</name>
</gene>
<evidence type="ECO:0000313" key="2">
    <source>
        <dbReference type="EMBL" id="KAF2801640.1"/>
    </source>
</evidence>